<evidence type="ECO:0000256" key="1">
    <source>
        <dbReference type="SAM" id="Phobius"/>
    </source>
</evidence>
<dbReference type="AlphaFoldDB" id="A0A2P0QIE7"/>
<geneLocation type="chloroplast" evidence="2"/>
<gene>
    <name evidence="2" type="primary">orf100</name>
</gene>
<name>A0A2P0QIE7_9CHLO</name>
<keyword evidence="1" id="KW-1133">Transmembrane helix</keyword>
<keyword evidence="2" id="KW-0934">Plastid</keyword>
<accession>A0A2P0QIE7</accession>
<organism evidence="2">
    <name type="scientific">Caulerpa manorensis</name>
    <dbReference type="NCBI Taxonomy" id="717648"/>
    <lineage>
        <taxon>Eukaryota</taxon>
        <taxon>Viridiplantae</taxon>
        <taxon>Chlorophyta</taxon>
        <taxon>core chlorophytes</taxon>
        <taxon>Ulvophyceae</taxon>
        <taxon>TCBD clade</taxon>
        <taxon>Bryopsidales</taxon>
        <taxon>Halimedineae</taxon>
        <taxon>Caulerpaceae</taxon>
        <taxon>Caulerpa</taxon>
    </lineage>
</organism>
<keyword evidence="1" id="KW-0812">Transmembrane</keyword>
<proteinExistence type="predicted"/>
<feature type="transmembrane region" description="Helical" evidence="1">
    <location>
        <begin position="69"/>
        <end position="96"/>
    </location>
</feature>
<evidence type="ECO:0000313" key="2">
    <source>
        <dbReference type="EMBL" id="ARO74520.1"/>
    </source>
</evidence>
<reference evidence="2" key="1">
    <citation type="submission" date="2017-03" db="EMBL/GenBank/DDBJ databases">
        <title>Chloroplast genome evolution in siphonous green algae.</title>
        <authorList>
            <person name="Cremen M.C."/>
            <person name="Marcelino V.R."/>
            <person name="Verbruggen H."/>
        </authorList>
    </citation>
    <scope>NUCLEOTIDE SEQUENCE</scope>
</reference>
<dbReference type="RefSeq" id="YP_009472865.1">
    <property type="nucleotide sequence ID" value="NC_037367.1"/>
</dbReference>
<sequence length="100" mass="11098">MFSFFFFLQSIPVSKESKRITHGGIAWVSAVEGASPSKGKWEERGRSLGKEGGRGADFLGGLADLLPPFFYLLLLLIITNIIFNCINFSFISINIIQQNI</sequence>
<protein>
    <submittedName>
        <fullName evidence="2">Uncharacterized protein</fullName>
    </submittedName>
</protein>
<keyword evidence="1" id="KW-0472">Membrane</keyword>
<dbReference type="GeneID" id="36489795"/>
<dbReference type="EMBL" id="KY819068">
    <property type="protein sequence ID" value="ARO74520.1"/>
    <property type="molecule type" value="Genomic_DNA"/>
</dbReference>
<keyword evidence="2" id="KW-0150">Chloroplast</keyword>